<name>A0ABW3GQU1_9FLAO</name>
<proteinExistence type="predicted"/>
<dbReference type="InterPro" id="IPR013783">
    <property type="entry name" value="Ig-like_fold"/>
</dbReference>
<dbReference type="Gene3D" id="2.60.40.10">
    <property type="entry name" value="Immunoglobulins"/>
    <property type="match status" value="1"/>
</dbReference>
<protein>
    <submittedName>
        <fullName evidence="1">DUF1573 domain-containing protein</fullName>
    </submittedName>
</protein>
<evidence type="ECO:0000313" key="2">
    <source>
        <dbReference type="Proteomes" id="UP001597049"/>
    </source>
</evidence>
<dbReference type="PANTHER" id="PTHR37833">
    <property type="entry name" value="LIPOPROTEIN-RELATED"/>
    <property type="match status" value="1"/>
</dbReference>
<keyword evidence="2" id="KW-1185">Reference proteome</keyword>
<sequence length="123" mass="13896">MKNLLILFFTFMPLLFFSQENNGLSFKKTTHDFGTITSNSNVKAIFDFTNTSDTTIEIFKIHGINRCIEIDSSSVRKYAPNEKGEIIVTYNSDCKGPIRKTLSIFTSKKDNTVSLKLTGKVLD</sequence>
<gene>
    <name evidence="1" type="ORF">ACFQ0R_10405</name>
</gene>
<dbReference type="PANTHER" id="PTHR37833:SF1">
    <property type="entry name" value="SIGNAL PEPTIDE PROTEIN"/>
    <property type="match status" value="1"/>
</dbReference>
<dbReference type="Proteomes" id="UP001597049">
    <property type="component" value="Unassembled WGS sequence"/>
</dbReference>
<dbReference type="RefSeq" id="WP_379658313.1">
    <property type="nucleotide sequence ID" value="NZ_JBHTIV010000010.1"/>
</dbReference>
<dbReference type="Pfam" id="PF07610">
    <property type="entry name" value="DUF1573"/>
    <property type="match status" value="1"/>
</dbReference>
<evidence type="ECO:0000313" key="1">
    <source>
        <dbReference type="EMBL" id="MFD0933006.1"/>
    </source>
</evidence>
<comment type="caution">
    <text evidence="1">The sequence shown here is derived from an EMBL/GenBank/DDBJ whole genome shotgun (WGS) entry which is preliminary data.</text>
</comment>
<dbReference type="InterPro" id="IPR011467">
    <property type="entry name" value="DUF1573"/>
</dbReference>
<dbReference type="EMBL" id="JBHTIV010000010">
    <property type="protein sequence ID" value="MFD0933006.1"/>
    <property type="molecule type" value="Genomic_DNA"/>
</dbReference>
<reference evidence="2" key="1">
    <citation type="journal article" date="2019" name="Int. J. Syst. Evol. Microbiol.">
        <title>The Global Catalogue of Microorganisms (GCM) 10K type strain sequencing project: providing services to taxonomists for standard genome sequencing and annotation.</title>
        <authorList>
            <consortium name="The Broad Institute Genomics Platform"/>
            <consortium name="The Broad Institute Genome Sequencing Center for Infectious Disease"/>
            <person name="Wu L."/>
            <person name="Ma J."/>
        </authorList>
    </citation>
    <scope>NUCLEOTIDE SEQUENCE [LARGE SCALE GENOMIC DNA]</scope>
    <source>
        <strain evidence="2">CCUG 56752</strain>
    </source>
</reference>
<organism evidence="1 2">
    <name type="scientific">Psychroflexus salinarum</name>
    <dbReference type="NCBI Taxonomy" id="546024"/>
    <lineage>
        <taxon>Bacteria</taxon>
        <taxon>Pseudomonadati</taxon>
        <taxon>Bacteroidota</taxon>
        <taxon>Flavobacteriia</taxon>
        <taxon>Flavobacteriales</taxon>
        <taxon>Flavobacteriaceae</taxon>
        <taxon>Psychroflexus</taxon>
    </lineage>
</organism>
<accession>A0ABW3GQU1</accession>